<organism evidence="14 15">
    <name type="scientific">Ancylostoma duodenale</name>
    <dbReference type="NCBI Taxonomy" id="51022"/>
    <lineage>
        <taxon>Eukaryota</taxon>
        <taxon>Metazoa</taxon>
        <taxon>Ecdysozoa</taxon>
        <taxon>Nematoda</taxon>
        <taxon>Chromadorea</taxon>
        <taxon>Rhabditida</taxon>
        <taxon>Rhabditina</taxon>
        <taxon>Rhabditomorpha</taxon>
        <taxon>Strongyloidea</taxon>
        <taxon>Ancylostomatidae</taxon>
        <taxon>Ancylostomatinae</taxon>
        <taxon>Ancylostoma</taxon>
    </lineage>
</organism>
<dbReference type="GO" id="GO:0012505">
    <property type="term" value="C:endomembrane system"/>
    <property type="evidence" value="ECO:0007669"/>
    <property type="project" value="UniProtKB-SubCell"/>
</dbReference>
<keyword evidence="4" id="KW-0812">Transmembrane</keyword>
<comment type="subcellular location">
    <subcellularLocation>
        <location evidence="2">Endomembrane system</location>
    </subcellularLocation>
    <subcellularLocation>
        <location evidence="1">Membrane</location>
        <topology evidence="1">Single-pass membrane protein</topology>
    </subcellularLocation>
</comment>
<dbReference type="PANTHER" id="PTHR22722:SF14">
    <property type="entry name" value="MEGALIN, ISOFORM A"/>
    <property type="match status" value="1"/>
</dbReference>
<dbReference type="PROSITE" id="PS50068">
    <property type="entry name" value="LDLRA_2"/>
    <property type="match status" value="3"/>
</dbReference>
<accession>A0A0C2F8A9</accession>
<keyword evidence="6" id="KW-0677">Repeat</keyword>
<evidence type="ECO:0000256" key="12">
    <source>
        <dbReference type="ARBA" id="ARBA00023180"/>
    </source>
</evidence>
<evidence type="ECO:0000256" key="10">
    <source>
        <dbReference type="ARBA" id="ARBA00023157"/>
    </source>
</evidence>
<evidence type="ECO:0000313" key="15">
    <source>
        <dbReference type="Proteomes" id="UP000054047"/>
    </source>
</evidence>
<proteinExistence type="inferred from homology"/>
<keyword evidence="10 13" id="KW-1015">Disulfide bond</keyword>
<evidence type="ECO:0000256" key="13">
    <source>
        <dbReference type="PROSITE-ProRule" id="PRU00124"/>
    </source>
</evidence>
<evidence type="ECO:0000256" key="8">
    <source>
        <dbReference type="ARBA" id="ARBA00022989"/>
    </source>
</evidence>
<dbReference type="PROSITE" id="PS01209">
    <property type="entry name" value="LDLRA_1"/>
    <property type="match status" value="1"/>
</dbReference>
<dbReference type="CDD" id="cd00112">
    <property type="entry name" value="LDLa"/>
    <property type="match status" value="3"/>
</dbReference>
<evidence type="ECO:0000256" key="11">
    <source>
        <dbReference type="ARBA" id="ARBA00023170"/>
    </source>
</evidence>
<name>A0A0C2F8A9_9BILA</name>
<evidence type="ECO:0000256" key="4">
    <source>
        <dbReference type="ARBA" id="ARBA00022692"/>
    </source>
</evidence>
<feature type="disulfide bond" evidence="13">
    <location>
        <begin position="188"/>
        <end position="206"/>
    </location>
</feature>
<dbReference type="FunFam" id="4.10.400.10:FF:000092">
    <property type="entry name" value="LDL receptor related protein 4"/>
    <property type="match status" value="1"/>
</dbReference>
<feature type="disulfide bond" evidence="13">
    <location>
        <begin position="181"/>
        <end position="193"/>
    </location>
</feature>
<dbReference type="GO" id="GO:0016324">
    <property type="term" value="C:apical plasma membrane"/>
    <property type="evidence" value="ECO:0007669"/>
    <property type="project" value="TreeGrafter"/>
</dbReference>
<dbReference type="OrthoDB" id="5817174at2759"/>
<dbReference type="InterPro" id="IPR051221">
    <property type="entry name" value="LDLR-related"/>
</dbReference>
<keyword evidence="7" id="KW-0106">Calcium</keyword>
<dbReference type="InterPro" id="IPR023415">
    <property type="entry name" value="LDLR_class-A_CS"/>
</dbReference>
<evidence type="ECO:0000256" key="2">
    <source>
        <dbReference type="ARBA" id="ARBA00004308"/>
    </source>
</evidence>
<keyword evidence="9" id="KW-0472">Membrane</keyword>
<dbReference type="FunFam" id="4.10.400.10:FF:000004">
    <property type="entry name" value="Low-density lipoprotein receptor-related protein 1"/>
    <property type="match status" value="1"/>
</dbReference>
<protein>
    <submittedName>
        <fullName evidence="14">Low-density lipoprotein receptor domain class A</fullName>
    </submittedName>
</protein>
<keyword evidence="15" id="KW-1185">Reference proteome</keyword>
<dbReference type="Pfam" id="PF00057">
    <property type="entry name" value="Ldl_recept_a"/>
    <property type="match status" value="3"/>
</dbReference>
<dbReference type="PANTHER" id="PTHR22722">
    <property type="entry name" value="LOW-DENSITY LIPOPROTEIN RECEPTOR-RELATED PROTEIN 2-RELATED"/>
    <property type="match status" value="1"/>
</dbReference>
<dbReference type="PRINTS" id="PR00261">
    <property type="entry name" value="LDLRECEPTOR"/>
</dbReference>
<sequence length="233" mass="26062">MSCLEVRTALLCCSKQLVRKRCAEVGGSVRMQTGYLIQFSICLFFPEELARQDFISTKIQEYFLSGFKINPETGHTCQKDSTEQTEPLCTSNATQFQCKNGRCIPREWKCDGEDDCLDGSDEVDASGNKCYHETECPENTIRCKNTKKCIPSQYGCDGDNDCGDYSDEDAQYCKDGQKPVCSAKKFQCDNHRCIPEQWKCDSDNDCGDGSDEKLEFCANATCAVNQVGYCGVL</sequence>
<dbReference type="SUPFAM" id="SSF57424">
    <property type="entry name" value="LDL receptor-like module"/>
    <property type="match status" value="3"/>
</dbReference>
<keyword evidence="5" id="KW-0732">Signal</keyword>
<evidence type="ECO:0000313" key="14">
    <source>
        <dbReference type="EMBL" id="KIH44725.1"/>
    </source>
</evidence>
<reference evidence="14 15" key="1">
    <citation type="submission" date="2013-12" db="EMBL/GenBank/DDBJ databases">
        <title>Draft genome of the parsitic nematode Ancylostoma duodenale.</title>
        <authorList>
            <person name="Mitreva M."/>
        </authorList>
    </citation>
    <scope>NUCLEOTIDE SEQUENCE [LARGE SCALE GENOMIC DNA]</scope>
    <source>
        <strain evidence="14 15">Zhejiang</strain>
    </source>
</reference>
<dbReference type="InterPro" id="IPR002172">
    <property type="entry name" value="LDrepeatLR_classA_rpt"/>
</dbReference>
<keyword evidence="11 14" id="KW-0675">Receptor</keyword>
<evidence type="ECO:0000256" key="7">
    <source>
        <dbReference type="ARBA" id="ARBA00022837"/>
    </source>
</evidence>
<dbReference type="AlphaFoldDB" id="A0A0C2F8A9"/>
<dbReference type="GO" id="GO:0043235">
    <property type="term" value="C:receptor complex"/>
    <property type="evidence" value="ECO:0007669"/>
    <property type="project" value="TreeGrafter"/>
</dbReference>
<evidence type="ECO:0000256" key="9">
    <source>
        <dbReference type="ARBA" id="ARBA00023136"/>
    </source>
</evidence>
<comment type="similarity">
    <text evidence="3">Belongs to the LDLR family.</text>
</comment>
<evidence type="ECO:0000256" key="5">
    <source>
        <dbReference type="ARBA" id="ARBA00022729"/>
    </source>
</evidence>
<dbReference type="GO" id="GO:0042562">
    <property type="term" value="F:hormone binding"/>
    <property type="evidence" value="ECO:0007669"/>
    <property type="project" value="TreeGrafter"/>
</dbReference>
<dbReference type="FunFam" id="4.10.400.10:FF:000001">
    <property type="entry name" value="Low-density lipoprotein receptor-related protein 1"/>
    <property type="match status" value="1"/>
</dbReference>
<keyword evidence="8" id="KW-1133">Transmembrane helix</keyword>
<dbReference type="Proteomes" id="UP000054047">
    <property type="component" value="Unassembled WGS sequence"/>
</dbReference>
<dbReference type="Gene3D" id="4.10.400.10">
    <property type="entry name" value="Low-density Lipoprotein Receptor"/>
    <property type="match status" value="3"/>
</dbReference>
<evidence type="ECO:0000256" key="3">
    <source>
        <dbReference type="ARBA" id="ARBA00009939"/>
    </source>
</evidence>
<evidence type="ECO:0000256" key="1">
    <source>
        <dbReference type="ARBA" id="ARBA00004167"/>
    </source>
</evidence>
<evidence type="ECO:0000256" key="6">
    <source>
        <dbReference type="ARBA" id="ARBA00022737"/>
    </source>
</evidence>
<comment type="caution">
    <text evidence="13">Lacks conserved residue(s) required for the propagation of feature annotation.</text>
</comment>
<dbReference type="SMART" id="SM00192">
    <property type="entry name" value="LDLa"/>
    <property type="match status" value="3"/>
</dbReference>
<dbReference type="InterPro" id="IPR036055">
    <property type="entry name" value="LDL_receptor-like_sf"/>
</dbReference>
<keyword evidence="14" id="KW-0449">Lipoprotein</keyword>
<dbReference type="EMBL" id="KN775982">
    <property type="protein sequence ID" value="KIH44725.1"/>
    <property type="molecule type" value="Genomic_DNA"/>
</dbReference>
<gene>
    <name evidence="14" type="ORF">ANCDUO_25247</name>
</gene>
<dbReference type="GO" id="GO:0006898">
    <property type="term" value="P:receptor-mediated endocytosis"/>
    <property type="evidence" value="ECO:0007669"/>
    <property type="project" value="TreeGrafter"/>
</dbReference>
<feature type="disulfide bond" evidence="13">
    <location>
        <begin position="98"/>
        <end position="116"/>
    </location>
</feature>
<keyword evidence="12" id="KW-0325">Glycoprotein</keyword>